<dbReference type="Proteomes" id="UP001303115">
    <property type="component" value="Unassembled WGS sequence"/>
</dbReference>
<keyword evidence="2" id="KW-1133">Transmembrane helix</keyword>
<feature type="compositionally biased region" description="Low complexity" evidence="1">
    <location>
        <begin position="83"/>
        <end position="98"/>
    </location>
</feature>
<sequence length="312" mass="32341">MDFLKGAKSPSSESLLPVDAREKTATGTQSTDNRQRPASASKMAYARRTILVLFVCMLVLLGIASAGPRMPCHKGTTGQQTTAESSESSSFSARLKSASPSSLHDLLHRYFPGRFRDGVFESEHKAMEGVHSANPALATSILQLTKRDDTNSTATSASQPPPASETQTSDPPSETPSTTIIPPTSSSSIVEPSSTSSVPPSTTSSSRSSTPTPAPSSSLPETTLTTTTKPLSTTSSPPRTSKETTETYTSTSPNGAVVVVTRTNFVPADGAETPAPTSTGRPATLQNAAVRRHSGVSALAGVVGLAVLLLVV</sequence>
<keyword evidence="2" id="KW-0472">Membrane</keyword>
<proteinExistence type="predicted"/>
<feature type="region of interest" description="Disordered" evidence="1">
    <location>
        <begin position="149"/>
        <end position="254"/>
    </location>
</feature>
<dbReference type="EMBL" id="MU854316">
    <property type="protein sequence ID" value="KAK4044776.1"/>
    <property type="molecule type" value="Genomic_DNA"/>
</dbReference>
<feature type="compositionally biased region" description="Low complexity" evidence="1">
    <location>
        <begin position="164"/>
        <end position="239"/>
    </location>
</feature>
<comment type="caution">
    <text evidence="3">The sequence shown here is derived from an EMBL/GenBank/DDBJ whole genome shotgun (WGS) entry which is preliminary data.</text>
</comment>
<name>A0AAN6PTV7_9PEZI</name>
<evidence type="ECO:0000256" key="1">
    <source>
        <dbReference type="SAM" id="MobiDB-lite"/>
    </source>
</evidence>
<evidence type="ECO:0000313" key="4">
    <source>
        <dbReference type="Proteomes" id="UP001303115"/>
    </source>
</evidence>
<feature type="region of interest" description="Disordered" evidence="1">
    <location>
        <begin position="69"/>
        <end position="98"/>
    </location>
</feature>
<reference evidence="4" key="1">
    <citation type="journal article" date="2023" name="Mol. Phylogenet. Evol.">
        <title>Genome-scale phylogeny and comparative genomics of the fungal order Sordariales.</title>
        <authorList>
            <person name="Hensen N."/>
            <person name="Bonometti L."/>
            <person name="Westerberg I."/>
            <person name="Brannstrom I.O."/>
            <person name="Guillou S."/>
            <person name="Cros-Aarteil S."/>
            <person name="Calhoun S."/>
            <person name="Haridas S."/>
            <person name="Kuo A."/>
            <person name="Mondo S."/>
            <person name="Pangilinan J."/>
            <person name="Riley R."/>
            <person name="LaButti K."/>
            <person name="Andreopoulos B."/>
            <person name="Lipzen A."/>
            <person name="Chen C."/>
            <person name="Yan M."/>
            <person name="Daum C."/>
            <person name="Ng V."/>
            <person name="Clum A."/>
            <person name="Steindorff A."/>
            <person name="Ohm R.A."/>
            <person name="Martin F."/>
            <person name="Silar P."/>
            <person name="Natvig D.O."/>
            <person name="Lalanne C."/>
            <person name="Gautier V."/>
            <person name="Ament-Velasquez S.L."/>
            <person name="Kruys A."/>
            <person name="Hutchinson M.I."/>
            <person name="Powell A.J."/>
            <person name="Barry K."/>
            <person name="Miller A.N."/>
            <person name="Grigoriev I.V."/>
            <person name="Debuchy R."/>
            <person name="Gladieux P."/>
            <person name="Hiltunen Thoren M."/>
            <person name="Johannesson H."/>
        </authorList>
    </citation>
    <scope>NUCLEOTIDE SEQUENCE [LARGE SCALE GENOMIC DNA]</scope>
    <source>
        <strain evidence="4">CBS 284.82</strain>
    </source>
</reference>
<feature type="compositionally biased region" description="Polar residues" evidence="1">
    <location>
        <begin position="25"/>
        <end position="38"/>
    </location>
</feature>
<feature type="transmembrane region" description="Helical" evidence="2">
    <location>
        <begin position="49"/>
        <end position="67"/>
    </location>
</feature>
<organism evidence="3 4">
    <name type="scientific">Parachaetomium inaequale</name>
    <dbReference type="NCBI Taxonomy" id="2588326"/>
    <lineage>
        <taxon>Eukaryota</taxon>
        <taxon>Fungi</taxon>
        <taxon>Dikarya</taxon>
        <taxon>Ascomycota</taxon>
        <taxon>Pezizomycotina</taxon>
        <taxon>Sordariomycetes</taxon>
        <taxon>Sordariomycetidae</taxon>
        <taxon>Sordariales</taxon>
        <taxon>Chaetomiaceae</taxon>
        <taxon>Parachaetomium</taxon>
    </lineage>
</organism>
<dbReference type="AlphaFoldDB" id="A0AAN6PTV7"/>
<evidence type="ECO:0000256" key="2">
    <source>
        <dbReference type="SAM" id="Phobius"/>
    </source>
</evidence>
<protein>
    <submittedName>
        <fullName evidence="3">Uncharacterized protein</fullName>
    </submittedName>
</protein>
<feature type="region of interest" description="Disordered" evidence="1">
    <location>
        <begin position="1"/>
        <end position="40"/>
    </location>
</feature>
<keyword evidence="4" id="KW-1185">Reference proteome</keyword>
<keyword evidence="2" id="KW-0812">Transmembrane</keyword>
<gene>
    <name evidence="3" type="ORF">C8A01DRAFT_30955</name>
</gene>
<accession>A0AAN6PTV7</accession>
<evidence type="ECO:0000313" key="3">
    <source>
        <dbReference type="EMBL" id="KAK4044776.1"/>
    </source>
</evidence>